<comment type="caution">
    <text evidence="2">The sequence shown here is derived from an EMBL/GenBank/DDBJ whole genome shotgun (WGS) entry which is preliminary data.</text>
</comment>
<feature type="region of interest" description="Disordered" evidence="1">
    <location>
        <begin position="1"/>
        <end position="25"/>
    </location>
</feature>
<evidence type="ECO:0000313" key="3">
    <source>
        <dbReference type="Proteomes" id="UP001054821"/>
    </source>
</evidence>
<proteinExistence type="predicted"/>
<name>A0AAD4WP17_PRUDU</name>
<feature type="compositionally biased region" description="Basic and acidic residues" evidence="1">
    <location>
        <begin position="9"/>
        <end position="25"/>
    </location>
</feature>
<organism evidence="2 3">
    <name type="scientific">Prunus dulcis</name>
    <name type="common">Almond</name>
    <name type="synonym">Amygdalus dulcis</name>
    <dbReference type="NCBI Taxonomy" id="3755"/>
    <lineage>
        <taxon>Eukaryota</taxon>
        <taxon>Viridiplantae</taxon>
        <taxon>Streptophyta</taxon>
        <taxon>Embryophyta</taxon>
        <taxon>Tracheophyta</taxon>
        <taxon>Spermatophyta</taxon>
        <taxon>Magnoliopsida</taxon>
        <taxon>eudicotyledons</taxon>
        <taxon>Gunneridae</taxon>
        <taxon>Pentapetalae</taxon>
        <taxon>rosids</taxon>
        <taxon>fabids</taxon>
        <taxon>Rosales</taxon>
        <taxon>Rosaceae</taxon>
        <taxon>Amygdaloideae</taxon>
        <taxon>Amygdaleae</taxon>
        <taxon>Prunus</taxon>
    </lineage>
</organism>
<evidence type="ECO:0000256" key="1">
    <source>
        <dbReference type="SAM" id="MobiDB-lite"/>
    </source>
</evidence>
<protein>
    <submittedName>
        <fullName evidence="2">Uncharacterized protein</fullName>
    </submittedName>
</protein>
<evidence type="ECO:0000313" key="2">
    <source>
        <dbReference type="EMBL" id="KAI5346998.1"/>
    </source>
</evidence>
<sequence length="93" mass="10546">MQRNASKLRGNDDRASAWISEPRDRVASDAEPMRSFRTVSLNCLRGGCHDLCCCHYPRRQPIPEPWARARRSIPKILHAGAVSSQGIHHLLLF</sequence>
<dbReference type="AlphaFoldDB" id="A0AAD4WP17"/>
<keyword evidence="3" id="KW-1185">Reference proteome</keyword>
<dbReference type="EMBL" id="JAJFAZ020000002">
    <property type="protein sequence ID" value="KAI5346998.1"/>
    <property type="molecule type" value="Genomic_DNA"/>
</dbReference>
<dbReference type="Proteomes" id="UP001054821">
    <property type="component" value="Chromosome 2"/>
</dbReference>
<reference evidence="2 3" key="1">
    <citation type="journal article" date="2022" name="G3 (Bethesda)">
        <title>Whole-genome sequence and methylome profiling of the almond [Prunus dulcis (Mill.) D.A. Webb] cultivar 'Nonpareil'.</title>
        <authorList>
            <person name="D'Amico-Willman K.M."/>
            <person name="Ouma W.Z."/>
            <person name="Meulia T."/>
            <person name="Sideli G.M."/>
            <person name="Gradziel T.M."/>
            <person name="Fresnedo-Ramirez J."/>
        </authorList>
    </citation>
    <scope>NUCLEOTIDE SEQUENCE [LARGE SCALE GENOMIC DNA]</scope>
    <source>
        <strain evidence="2">Clone GOH B32 T37-40</strain>
    </source>
</reference>
<gene>
    <name evidence="2" type="ORF">L3X38_014877</name>
</gene>
<accession>A0AAD4WP17</accession>